<feature type="transmembrane region" description="Helical" evidence="4">
    <location>
        <begin position="109"/>
        <end position="131"/>
    </location>
</feature>
<keyword evidence="3 4" id="KW-0472">Membrane</keyword>
<dbReference type="SUPFAM" id="SSF103473">
    <property type="entry name" value="MFS general substrate transporter"/>
    <property type="match status" value="1"/>
</dbReference>
<evidence type="ECO:0000259" key="5">
    <source>
        <dbReference type="PROSITE" id="PS50850"/>
    </source>
</evidence>
<feature type="transmembrane region" description="Helical" evidence="4">
    <location>
        <begin position="348"/>
        <end position="367"/>
    </location>
</feature>
<dbReference type="Pfam" id="PF07690">
    <property type="entry name" value="MFS_1"/>
    <property type="match status" value="1"/>
</dbReference>
<keyword evidence="1 4" id="KW-0812">Transmembrane</keyword>
<name>A0A7G5IGL0_9SPHN</name>
<evidence type="ECO:0000313" key="6">
    <source>
        <dbReference type="EMBL" id="QMW22502.1"/>
    </source>
</evidence>
<dbReference type="PANTHER" id="PTHR11360">
    <property type="entry name" value="MONOCARBOXYLATE TRANSPORTER"/>
    <property type="match status" value="1"/>
</dbReference>
<dbReference type="PROSITE" id="PS50850">
    <property type="entry name" value="MFS"/>
    <property type="match status" value="1"/>
</dbReference>
<dbReference type="CDD" id="cd17355">
    <property type="entry name" value="MFS_YcxA_like"/>
    <property type="match status" value="1"/>
</dbReference>
<dbReference type="GO" id="GO:0022857">
    <property type="term" value="F:transmembrane transporter activity"/>
    <property type="evidence" value="ECO:0007669"/>
    <property type="project" value="InterPro"/>
</dbReference>
<evidence type="ECO:0000256" key="3">
    <source>
        <dbReference type="ARBA" id="ARBA00023136"/>
    </source>
</evidence>
<evidence type="ECO:0000313" key="7">
    <source>
        <dbReference type="Proteomes" id="UP000515292"/>
    </source>
</evidence>
<keyword evidence="2 4" id="KW-1133">Transmembrane helix</keyword>
<feature type="transmembrane region" description="Helical" evidence="4">
    <location>
        <begin position="224"/>
        <end position="241"/>
    </location>
</feature>
<feature type="domain" description="Major facilitator superfamily (MFS) profile" evidence="5">
    <location>
        <begin position="1"/>
        <end position="403"/>
    </location>
</feature>
<feature type="transmembrane region" description="Helical" evidence="4">
    <location>
        <begin position="50"/>
        <end position="71"/>
    </location>
</feature>
<feature type="transmembrane region" description="Helical" evidence="4">
    <location>
        <begin position="288"/>
        <end position="305"/>
    </location>
</feature>
<reference evidence="6 7" key="1">
    <citation type="submission" date="2020-07" db="EMBL/GenBank/DDBJ databases">
        <title>Complete genome sequence for Sandaracinobacter sp. M6.</title>
        <authorList>
            <person name="Tang Y."/>
            <person name="Liu Q."/>
            <person name="Guo Z."/>
            <person name="Lei P."/>
            <person name="Huang B."/>
        </authorList>
    </citation>
    <scope>NUCLEOTIDE SEQUENCE [LARGE SCALE GENOMIC DNA]</scope>
    <source>
        <strain evidence="6 7">M6</strain>
    </source>
</reference>
<dbReference type="RefSeq" id="WP_182295452.1">
    <property type="nucleotide sequence ID" value="NZ_CP059851.1"/>
</dbReference>
<proteinExistence type="predicted"/>
<dbReference type="Proteomes" id="UP000515292">
    <property type="component" value="Chromosome"/>
</dbReference>
<feature type="transmembrane region" description="Helical" evidence="4">
    <location>
        <begin position="83"/>
        <end position="103"/>
    </location>
</feature>
<dbReference type="PROSITE" id="PS51257">
    <property type="entry name" value="PROKAR_LIPOPROTEIN"/>
    <property type="match status" value="1"/>
</dbReference>
<feature type="transmembrane region" description="Helical" evidence="4">
    <location>
        <begin position="143"/>
        <end position="166"/>
    </location>
</feature>
<dbReference type="InterPro" id="IPR011701">
    <property type="entry name" value="MFS"/>
</dbReference>
<feature type="transmembrane region" description="Helical" evidence="4">
    <location>
        <begin position="311"/>
        <end position="336"/>
    </location>
</feature>
<dbReference type="InterPro" id="IPR036259">
    <property type="entry name" value="MFS_trans_sf"/>
</dbReference>
<dbReference type="Gene3D" id="1.20.1250.20">
    <property type="entry name" value="MFS general substrate transporter like domains"/>
    <property type="match status" value="1"/>
</dbReference>
<gene>
    <name evidence="6" type="ORF">H3309_14365</name>
</gene>
<accession>A0A7G5IGL0</accession>
<evidence type="ECO:0000256" key="1">
    <source>
        <dbReference type="ARBA" id="ARBA00022692"/>
    </source>
</evidence>
<protein>
    <submittedName>
        <fullName evidence="6">MFS transporter</fullName>
    </submittedName>
</protein>
<organism evidence="6 7">
    <name type="scientific">Sandaracinobacteroides saxicola</name>
    <dbReference type="NCBI Taxonomy" id="2759707"/>
    <lineage>
        <taxon>Bacteria</taxon>
        <taxon>Pseudomonadati</taxon>
        <taxon>Pseudomonadota</taxon>
        <taxon>Alphaproteobacteria</taxon>
        <taxon>Sphingomonadales</taxon>
        <taxon>Sphingosinicellaceae</taxon>
        <taxon>Sandaracinobacteroides</taxon>
    </lineage>
</organism>
<sequence length="409" mass="43772">MAQAKRGEFSLGWTVLLGCAIGVACGASPVPYNTIGFFAPELAKEYGWGFGQIMLGVSIYGIMGALLAPLFGFWADRYGAKRVALLSLFLFGLAFASFVFTGANILTFYASWVLVGLVGIGSTPVTFSRLVNQWFLKHRGLALGMMLIGTSVSALVIAPLVTWAIAEFGWRQAHLVIAALPLLVGLPLGLLLLREPTPAEAPEVTGDGRVTGVTLGEALKNWRFWVMWLSIILIAFAYGGAHINMPEIVKMHGFAREQAVQVMQLVALSILLGRLVTGFLLDRFQSPIICMPILMLPAVSCLLLAGQTPDFALVMVGAFLLGFAAGAESDLIAYLASRYFGLAHYGKIYGMLYMPFAFAAAISPAVYGRVRDVTGNYDAILYVAAGMFLVGGLLIAALGRYPVLKPAAA</sequence>
<evidence type="ECO:0000256" key="2">
    <source>
        <dbReference type="ARBA" id="ARBA00022989"/>
    </source>
</evidence>
<keyword evidence="7" id="KW-1185">Reference proteome</keyword>
<dbReference type="AlphaFoldDB" id="A0A7G5IGL0"/>
<evidence type="ECO:0000256" key="4">
    <source>
        <dbReference type="SAM" id="Phobius"/>
    </source>
</evidence>
<feature type="transmembrane region" description="Helical" evidence="4">
    <location>
        <begin position="172"/>
        <end position="193"/>
    </location>
</feature>
<dbReference type="InterPro" id="IPR020846">
    <property type="entry name" value="MFS_dom"/>
</dbReference>
<dbReference type="EMBL" id="CP059851">
    <property type="protein sequence ID" value="QMW22502.1"/>
    <property type="molecule type" value="Genomic_DNA"/>
</dbReference>
<dbReference type="KEGG" id="sand:H3309_14365"/>
<dbReference type="InterPro" id="IPR050327">
    <property type="entry name" value="Proton-linked_MCT"/>
</dbReference>
<feature type="transmembrane region" description="Helical" evidence="4">
    <location>
        <begin position="379"/>
        <end position="399"/>
    </location>
</feature>